<sequence>MLTADERHHLTSLLDMSKSMLWKTTSIQEEAATPEVRDTLLRQYNEWVYVHDMIFRTMGRFGLYPAQHVEAMIQNDIKRAQEVLNMPFGAKSPEHNA</sequence>
<accession>A0A2R6Y0R9</accession>
<dbReference type="InterPro" id="IPR012851">
    <property type="entry name" value="Spore_coat_CotF-like"/>
</dbReference>
<evidence type="ECO:0000313" key="2">
    <source>
        <dbReference type="Proteomes" id="UP000244338"/>
    </source>
</evidence>
<evidence type="ECO:0000313" key="1">
    <source>
        <dbReference type="EMBL" id="PTQ56274.1"/>
    </source>
</evidence>
<comment type="caution">
    <text evidence="1">The sequence shown here is derived from an EMBL/GenBank/DDBJ whole genome shotgun (WGS) entry which is preliminary data.</text>
</comment>
<gene>
    <name evidence="1" type="ORF">BSOLF_0498</name>
</gene>
<dbReference type="Proteomes" id="UP000244338">
    <property type="component" value="Unassembled WGS sequence"/>
</dbReference>
<reference evidence="2" key="1">
    <citation type="journal article" date="2018" name="Sci. Rep.">
        <title>Lignite coal burning seam in the remote Altai Mountains harbors a hydrogen-driven thermophilic microbial community.</title>
        <authorList>
            <person name="Kadnikov V.V."/>
            <person name="Mardanov A.V."/>
            <person name="Ivasenko D.A."/>
            <person name="Antsiferov D.V."/>
            <person name="Beletsky A.V."/>
            <person name="Karnachuk O.V."/>
            <person name="Ravin N.V."/>
        </authorList>
    </citation>
    <scope>NUCLEOTIDE SEQUENCE [LARGE SCALE GENOMIC DNA]</scope>
</reference>
<proteinExistence type="predicted"/>
<dbReference type="EMBL" id="PEBX01000035">
    <property type="protein sequence ID" value="PTQ56274.1"/>
    <property type="molecule type" value="Genomic_DNA"/>
</dbReference>
<dbReference type="AlphaFoldDB" id="A0A2R6Y0R9"/>
<dbReference type="Pfam" id="PF07875">
    <property type="entry name" value="Coat_F"/>
    <property type="match status" value="1"/>
</dbReference>
<protein>
    <submittedName>
        <fullName evidence="1">Uncharacterized protein</fullName>
    </submittedName>
</protein>
<organism evidence="1 2">
    <name type="scientific">Candidatus Carbonibacillus altaicus</name>
    <dbReference type="NCBI Taxonomy" id="2163959"/>
    <lineage>
        <taxon>Bacteria</taxon>
        <taxon>Bacillati</taxon>
        <taxon>Bacillota</taxon>
        <taxon>Bacilli</taxon>
        <taxon>Bacillales</taxon>
        <taxon>Candidatus Carbonibacillus</taxon>
    </lineage>
</organism>
<name>A0A2R6Y0R9_9BACL</name>